<dbReference type="SUPFAM" id="SSF49464">
    <property type="entry name" value="Carboxypeptidase regulatory domain-like"/>
    <property type="match status" value="1"/>
</dbReference>
<feature type="domain" description="TonB-dependent transporter Oar-like beta-barrel" evidence="2">
    <location>
        <begin position="261"/>
        <end position="1093"/>
    </location>
</feature>
<evidence type="ECO:0000256" key="1">
    <source>
        <dbReference type="SAM" id="SignalP"/>
    </source>
</evidence>
<protein>
    <submittedName>
        <fullName evidence="3">Carboxypeptidase regulatory-like domain-containing protein</fullName>
    </submittedName>
</protein>
<feature type="chain" id="PRO_5031428371" evidence="1">
    <location>
        <begin position="34"/>
        <end position="1100"/>
    </location>
</feature>
<dbReference type="InterPro" id="IPR057601">
    <property type="entry name" value="Oar-like_b-barrel"/>
</dbReference>
<keyword evidence="3" id="KW-0645">Protease</keyword>
<dbReference type="Pfam" id="PF25183">
    <property type="entry name" value="OMP_b-brl_4"/>
    <property type="match status" value="1"/>
</dbReference>
<keyword evidence="3" id="KW-0378">Hydrolase</keyword>
<dbReference type="SUPFAM" id="SSF56935">
    <property type="entry name" value="Porins"/>
    <property type="match status" value="1"/>
</dbReference>
<gene>
    <name evidence="3" type="ORF">ENW50_05565</name>
</gene>
<accession>A0A7V5CST6</accession>
<evidence type="ECO:0000313" key="3">
    <source>
        <dbReference type="EMBL" id="HGY94138.1"/>
    </source>
</evidence>
<dbReference type="AlphaFoldDB" id="A0A7V5CST6"/>
<comment type="caution">
    <text evidence="3">The sequence shown here is derived from an EMBL/GenBank/DDBJ whole genome shotgun (WGS) entry which is preliminary data.</text>
</comment>
<keyword evidence="1" id="KW-0732">Signal</keyword>
<dbReference type="Gene3D" id="2.170.130.10">
    <property type="entry name" value="TonB-dependent receptor, plug domain"/>
    <property type="match status" value="1"/>
</dbReference>
<dbReference type="InterPro" id="IPR037066">
    <property type="entry name" value="Plug_dom_sf"/>
</dbReference>
<dbReference type="InterPro" id="IPR008969">
    <property type="entry name" value="CarboxyPept-like_regulatory"/>
</dbReference>
<proteinExistence type="predicted"/>
<reference evidence="3" key="1">
    <citation type="journal article" date="2020" name="mSystems">
        <title>Genome- and Community-Level Interaction Insights into Carbon Utilization and Element Cycling Functions of Hydrothermarchaeota in Hydrothermal Sediment.</title>
        <authorList>
            <person name="Zhou Z."/>
            <person name="Liu Y."/>
            <person name="Xu W."/>
            <person name="Pan J."/>
            <person name="Luo Z.H."/>
            <person name="Li M."/>
        </authorList>
    </citation>
    <scope>NUCLEOTIDE SEQUENCE [LARGE SCALE GENOMIC DNA]</scope>
    <source>
        <strain evidence="3">SpSt-855</strain>
    </source>
</reference>
<name>A0A7V5CST6_9BACT</name>
<dbReference type="Gene3D" id="2.60.40.1120">
    <property type="entry name" value="Carboxypeptidase-like, regulatory domain"/>
    <property type="match status" value="1"/>
</dbReference>
<sequence length="1100" mass="116713">MPVPRRFCLSCARLPLLLALAVLLLAGSSRAWAQAAASVQGVVTDASGAAVAGARVTVEEVNTGARRSAVTDARGEYEVPSLPVGEYRVTAARAGFAREVRTGIHLAVEQAATVNLRLRLGSVRQQVTVHADASPLSLTAADVSGLVRGQQVKQLPLNGRSYDELMTLDPGVVNYTAEKTGGIGVSNSTVGNNFAVSGNRPQQNLYLLNGVEFTGAAEVNMQPGGTSQLLLGVDAVREFNVLRDSYDAEYGKRPGAQVLIVTEGGTNQWHGDAYEFLRNSALDAPNYFDKSGTPPFQRNQFGVALGGPLQRNRAFVFANYEGFRQHLHQTGVDLVPDNNARNGYLPCKLVSPTPNPCPASGLVDVGVAASVQPLLALWPTPSAGAADLGGISEAYNSPLQTIEDDFGTVRLDRVFSKRDSFTGVYTIDASDDVTPTSTNLYSTDLEDLTEHVASLEETHVFGGGWVNTARAGFSRAAYDFTGEPTPGTPAASVPGFVASHLVGAVVVGGSAAANPAAQVSLAGSNIGSNLHVRRNLYTIEDQATETRGRQTLSVGVWLQPLQSNEELALLQYGQATFSGLQQFLEGKAGSFAYDPAPTELNWRSLLGAYYVQDVVRLTAHLTASVGFREGFTTGWNEAHGRAATYVFQNGVIQTAPHVGNHTFTVNHAKSLPQPRVGLAWNPGGGRTVVRAGFGIYNDMQDALGYRMDQNAPFNPTYALDNVPVGEFPLGATPPAGAKVAPAGVQPDMKTPALISWSLRVERELSPNTTLSLGYVGSYGYHEIVSLDDNEPVPAQCPGGGCPAAYPVSFPAALAGTKVPAGAYYNAPGTPRANPNLGAAWAWFSRGDSTYDALEVDLQHRMSHGLLVRGVYTWAKALDDGDSLNATASGNAPGLVSNPFDMRADWGPATYDVRNAAVGDVLYTLPFGHGQRWGGGLPVVANDFLGGWTAASIVTLQSGFPFTPQLSYNPSNNGDTKNPVRPFLNPDFHGKVIVGKASEWFDPNAFLAPPPNSGFYGNVARDSYTGPGLAEWDFSMLKDTTLAGKVRLQFRAEIFNLLDRANFNTPNLVVFTPSGVSPTAGVITGTATTSRQVQFGAKVVF</sequence>
<dbReference type="GO" id="GO:0004180">
    <property type="term" value="F:carboxypeptidase activity"/>
    <property type="evidence" value="ECO:0007669"/>
    <property type="project" value="UniProtKB-KW"/>
</dbReference>
<evidence type="ECO:0000259" key="2">
    <source>
        <dbReference type="Pfam" id="PF25183"/>
    </source>
</evidence>
<keyword evidence="3" id="KW-0121">Carboxypeptidase</keyword>
<dbReference type="Pfam" id="PF13620">
    <property type="entry name" value="CarboxypepD_reg"/>
    <property type="match status" value="1"/>
</dbReference>
<feature type="signal peptide" evidence="1">
    <location>
        <begin position="1"/>
        <end position="33"/>
    </location>
</feature>
<dbReference type="EMBL" id="DTKL01000031">
    <property type="protein sequence ID" value="HGY94138.1"/>
    <property type="molecule type" value="Genomic_DNA"/>
</dbReference>
<organism evidence="3">
    <name type="scientific">Acidobacterium capsulatum</name>
    <dbReference type="NCBI Taxonomy" id="33075"/>
    <lineage>
        <taxon>Bacteria</taxon>
        <taxon>Pseudomonadati</taxon>
        <taxon>Acidobacteriota</taxon>
        <taxon>Terriglobia</taxon>
        <taxon>Terriglobales</taxon>
        <taxon>Acidobacteriaceae</taxon>
        <taxon>Acidobacterium</taxon>
    </lineage>
</organism>